<evidence type="ECO:0000256" key="2">
    <source>
        <dbReference type="ARBA" id="ARBA00006939"/>
    </source>
</evidence>
<keyword evidence="4 7" id="KW-1133">Transmembrane helix</keyword>
<evidence type="ECO:0000256" key="3">
    <source>
        <dbReference type="ARBA" id="ARBA00022692"/>
    </source>
</evidence>
<dbReference type="Pfam" id="PF02535">
    <property type="entry name" value="Zip"/>
    <property type="match status" value="1"/>
</dbReference>
<feature type="transmembrane region" description="Helical" evidence="7">
    <location>
        <begin position="360"/>
        <end position="380"/>
    </location>
</feature>
<keyword evidence="5 7" id="KW-0472">Membrane</keyword>
<feature type="transmembrane region" description="Helical" evidence="7">
    <location>
        <begin position="400"/>
        <end position="418"/>
    </location>
</feature>
<protein>
    <recommendedName>
        <fullName evidence="11">Zinc transporter foi</fullName>
    </recommendedName>
</protein>
<comment type="similarity">
    <text evidence="2">Belongs to the ZIP transporter (TC 2.A.5) family.</text>
</comment>
<feature type="compositionally biased region" description="Polar residues" evidence="6">
    <location>
        <begin position="186"/>
        <end position="202"/>
    </location>
</feature>
<name>A0ABD2WMJ1_9HYME</name>
<gene>
    <name evidence="9" type="ORF">TKK_011238</name>
</gene>
<organism evidence="9 10">
    <name type="scientific">Trichogramma kaykai</name>
    <dbReference type="NCBI Taxonomy" id="54128"/>
    <lineage>
        <taxon>Eukaryota</taxon>
        <taxon>Metazoa</taxon>
        <taxon>Ecdysozoa</taxon>
        <taxon>Arthropoda</taxon>
        <taxon>Hexapoda</taxon>
        <taxon>Insecta</taxon>
        <taxon>Pterygota</taxon>
        <taxon>Neoptera</taxon>
        <taxon>Endopterygota</taxon>
        <taxon>Hymenoptera</taxon>
        <taxon>Apocrita</taxon>
        <taxon>Proctotrupomorpha</taxon>
        <taxon>Chalcidoidea</taxon>
        <taxon>Trichogrammatidae</taxon>
        <taxon>Trichogramma</taxon>
    </lineage>
</organism>
<feature type="chain" id="PRO_5044890151" description="Zinc transporter foi" evidence="8">
    <location>
        <begin position="23"/>
        <end position="747"/>
    </location>
</feature>
<feature type="transmembrane region" description="Helical" evidence="7">
    <location>
        <begin position="652"/>
        <end position="672"/>
    </location>
</feature>
<dbReference type="EMBL" id="JBJJXI010000092">
    <property type="protein sequence ID" value="KAL3394195.1"/>
    <property type="molecule type" value="Genomic_DNA"/>
</dbReference>
<feature type="transmembrane region" description="Helical" evidence="7">
    <location>
        <begin position="678"/>
        <end position="695"/>
    </location>
</feature>
<comment type="subcellular location">
    <subcellularLocation>
        <location evidence="1">Membrane</location>
        <topology evidence="1">Multi-pass membrane protein</topology>
    </subcellularLocation>
</comment>
<evidence type="ECO:0000256" key="8">
    <source>
        <dbReference type="SAM" id="SignalP"/>
    </source>
</evidence>
<dbReference type="GO" id="GO:0016020">
    <property type="term" value="C:membrane"/>
    <property type="evidence" value="ECO:0007669"/>
    <property type="project" value="UniProtKB-SubCell"/>
</dbReference>
<keyword evidence="10" id="KW-1185">Reference proteome</keyword>
<evidence type="ECO:0000256" key="5">
    <source>
        <dbReference type="ARBA" id="ARBA00023136"/>
    </source>
</evidence>
<feature type="transmembrane region" description="Helical" evidence="7">
    <location>
        <begin position="716"/>
        <end position="736"/>
    </location>
</feature>
<proteinExistence type="inferred from homology"/>
<keyword evidence="3 7" id="KW-0812">Transmembrane</keyword>
<evidence type="ECO:0008006" key="11">
    <source>
        <dbReference type="Google" id="ProtNLM"/>
    </source>
</evidence>
<reference evidence="9 10" key="1">
    <citation type="journal article" date="2024" name="bioRxiv">
        <title>A reference genome for Trichogramma kaykai: A tiny desert-dwelling parasitoid wasp with competing sex-ratio distorters.</title>
        <authorList>
            <person name="Culotta J."/>
            <person name="Lindsey A.R."/>
        </authorList>
    </citation>
    <scope>NUCLEOTIDE SEQUENCE [LARGE SCALE GENOMIC DNA]</scope>
    <source>
        <strain evidence="9 10">KSX58</strain>
    </source>
</reference>
<evidence type="ECO:0000313" key="9">
    <source>
        <dbReference type="EMBL" id="KAL3394195.1"/>
    </source>
</evidence>
<comment type="caution">
    <text evidence="9">The sequence shown here is derived from an EMBL/GenBank/DDBJ whole genome shotgun (WGS) entry which is preliminary data.</text>
</comment>
<evidence type="ECO:0000256" key="4">
    <source>
        <dbReference type="ARBA" id="ARBA00022989"/>
    </source>
</evidence>
<feature type="region of interest" description="Disordered" evidence="6">
    <location>
        <begin position="166"/>
        <end position="226"/>
    </location>
</feature>
<accession>A0ABD2WMJ1</accession>
<feature type="region of interest" description="Disordered" evidence="6">
    <location>
        <begin position="66"/>
        <end position="121"/>
    </location>
</feature>
<dbReference type="PANTHER" id="PTHR12191">
    <property type="entry name" value="SOLUTE CARRIER FAMILY 39"/>
    <property type="match status" value="1"/>
</dbReference>
<dbReference type="InterPro" id="IPR003689">
    <property type="entry name" value="ZIP"/>
</dbReference>
<sequence>MANFVAVCVFCVLSAGHLPCFAHNEFLTVQAAAAAKDGDGDVKFYTKLPASLEMSSEYYNNDELERMDEGKHSADEDERQQPVARQIDADDDKVPETNNNDSQDVDDSYETTRRQQLAAARSKRSVDLDDKFFTKKLFEQYGDGENMTIEGFERLLEQLGLFQKQIQQQHQHVHSHAHSHTHEPASGTNERPSIDANQSSSRLAHFKEASSKNGLEAAHKHTSDKSRCLSSSELLNALSDGQYDSVSSSSSNNSNNNATDLPTPLPLGLFEKACPALVYQLAHPKRNSASCISLVDEEDTHLEDNHTLDMADQELLMPATRNMFHVWVYSTVSILIISLCGLLGVAVIPVMGKSYYQQLIQFLVALAVGTLCGDAFIHLIPHAMMGAHTHADDKDNEHNANIWKGFAGMLLLIVFFITERTLNMIAEWRKYAQSRSQMPARVKAMMEADGGENNVVGEKLCKHKYSTYPYCYGEIATETQDNLHQHNHHERPQIIDEEKPLTCNSTNCVAVTIPTTMHNEIEKKTNNEEWKMNETVINNTKKPVDGSDVPLNDTESYAVIMHDHDVKHHGHGHSHSHHDHLSPDSMSSVAWMVIMGDGLHNFTDGMAIGAAFTASIAGGFSTTIAVFCHELPHEMGDFAVLLKAGMSAKQAIFYNLLSSVLCLFGMVFGVNFGSTPEAYSWMFMATAGIFFYIGLVDMMQELPSNLSIKHGALKQYSLQTAGLLTGCGIMLIIALYENDLENLFTRS</sequence>
<evidence type="ECO:0000313" key="10">
    <source>
        <dbReference type="Proteomes" id="UP001627154"/>
    </source>
</evidence>
<evidence type="ECO:0000256" key="7">
    <source>
        <dbReference type="SAM" id="Phobius"/>
    </source>
</evidence>
<feature type="transmembrane region" description="Helical" evidence="7">
    <location>
        <begin position="326"/>
        <end position="348"/>
    </location>
</feature>
<dbReference type="Proteomes" id="UP001627154">
    <property type="component" value="Unassembled WGS sequence"/>
</dbReference>
<evidence type="ECO:0000256" key="1">
    <source>
        <dbReference type="ARBA" id="ARBA00004141"/>
    </source>
</evidence>
<evidence type="ECO:0000256" key="6">
    <source>
        <dbReference type="SAM" id="MobiDB-lite"/>
    </source>
</evidence>
<dbReference type="AlphaFoldDB" id="A0ABD2WMJ1"/>
<dbReference type="InterPro" id="IPR050799">
    <property type="entry name" value="ZIP_Transporter"/>
</dbReference>
<dbReference type="PANTHER" id="PTHR12191:SF37">
    <property type="entry name" value="ZINC TRANSPORTER FOI"/>
    <property type="match status" value="1"/>
</dbReference>
<keyword evidence="8" id="KW-0732">Signal</keyword>
<feature type="signal peptide" evidence="8">
    <location>
        <begin position="1"/>
        <end position="22"/>
    </location>
</feature>
<feature type="compositionally biased region" description="Basic and acidic residues" evidence="6">
    <location>
        <begin position="217"/>
        <end position="226"/>
    </location>
</feature>